<dbReference type="PANTHER" id="PTHR43019:SF23">
    <property type="entry name" value="PROTEASE DO-LIKE 5, CHLOROPLASTIC"/>
    <property type="match status" value="1"/>
</dbReference>
<dbReference type="PANTHER" id="PTHR43019">
    <property type="entry name" value="SERINE ENDOPROTEASE DEGS"/>
    <property type="match status" value="1"/>
</dbReference>
<dbReference type="InterPro" id="IPR043504">
    <property type="entry name" value="Peptidase_S1_PA_chymotrypsin"/>
</dbReference>
<dbReference type="GO" id="GO:0008233">
    <property type="term" value="F:peptidase activity"/>
    <property type="evidence" value="ECO:0007669"/>
    <property type="project" value="UniProtKB-KW"/>
</dbReference>
<feature type="transmembrane region" description="Helical" evidence="12">
    <location>
        <begin position="67"/>
        <end position="85"/>
    </location>
</feature>
<organism evidence="13 14">
    <name type="scientific">Corynebacterium suicordis DSM 45110</name>
    <dbReference type="NCBI Taxonomy" id="1121369"/>
    <lineage>
        <taxon>Bacteria</taxon>
        <taxon>Bacillati</taxon>
        <taxon>Actinomycetota</taxon>
        <taxon>Actinomycetes</taxon>
        <taxon>Mycobacteriales</taxon>
        <taxon>Corynebacteriaceae</taxon>
        <taxon>Corynebacterium</taxon>
    </lineage>
</organism>
<accession>A0ABR9ZJ73</accession>
<dbReference type="RefSeq" id="WP_194555592.1">
    <property type="nucleotide sequence ID" value="NZ_JADKMY010000001.1"/>
</dbReference>
<keyword evidence="10 12" id="KW-0472">Membrane</keyword>
<evidence type="ECO:0000256" key="8">
    <source>
        <dbReference type="ARBA" id="ARBA00022825"/>
    </source>
</evidence>
<dbReference type="PRINTS" id="PR00839">
    <property type="entry name" value="V8PROTEASE"/>
</dbReference>
<evidence type="ECO:0000256" key="11">
    <source>
        <dbReference type="RuleBase" id="RU004296"/>
    </source>
</evidence>
<dbReference type="SUPFAM" id="SSF50494">
    <property type="entry name" value="Trypsin-like serine proteases"/>
    <property type="match status" value="1"/>
</dbReference>
<comment type="similarity">
    <text evidence="3 11">Belongs to the peptidase S1B family.</text>
</comment>
<dbReference type="InterPro" id="IPR047680">
    <property type="entry name" value="MarP-like"/>
</dbReference>
<evidence type="ECO:0000313" key="13">
    <source>
        <dbReference type="EMBL" id="MBF4552702.1"/>
    </source>
</evidence>
<dbReference type="EC" id="3.4.21.-" evidence="11"/>
<evidence type="ECO:0000256" key="12">
    <source>
        <dbReference type="SAM" id="Phobius"/>
    </source>
</evidence>
<evidence type="ECO:0000256" key="2">
    <source>
        <dbReference type="ARBA" id="ARBA00004613"/>
    </source>
</evidence>
<dbReference type="EMBL" id="JADKMY010000001">
    <property type="protein sequence ID" value="MBF4552702.1"/>
    <property type="molecule type" value="Genomic_DNA"/>
</dbReference>
<dbReference type="InterPro" id="IPR003825">
    <property type="entry name" value="Colicin-V_CvpA"/>
</dbReference>
<evidence type="ECO:0000256" key="6">
    <source>
        <dbReference type="ARBA" id="ARBA00022729"/>
    </source>
</evidence>
<keyword evidence="4 11" id="KW-0645">Protease</keyword>
<sequence>MSGSLIVDIALVALAFGAMIYGWRQGGYSALLSLVGVLLGGYLAIISLPALLNFATDQGMESQGSRFVISLAMITVGVVLGYAVGSGLGLRLRDRIKTRGMLQAESAVGAVVQVFTTLVVVWLILVPLVGTRDSEFARSVKGSTVLSGVESVVPGYFKNLPARVAGYFSESGFPIITDPLESLPQKEVDPPNPELQGSPVVQAARGSIVRVVGEAEQCSRLLQGTGFAVTPDTIMTNAHVVAGTDRVKLDTVDGMINATVTYYNPKQDVALLKAEDGATFTPLKWANQLGAPGDNAIVLGFPHGGPFQASPARIRELFTVSGPDIYADARVDRQAYAVRGSVVQGNSGGPLINERGEVLGLIFGADVNQTETGYALSRSEVMNQVGDAAAWDDQVETGACVLH</sequence>
<dbReference type="Pfam" id="PF02674">
    <property type="entry name" value="Colicin_V"/>
    <property type="match status" value="1"/>
</dbReference>
<dbReference type="NCBIfam" id="NF033740">
    <property type="entry name" value="MarP_fam_protase"/>
    <property type="match status" value="1"/>
</dbReference>
<feature type="transmembrane region" description="Helical" evidence="12">
    <location>
        <begin position="106"/>
        <end position="129"/>
    </location>
</feature>
<keyword evidence="7 11" id="KW-0378">Hydrolase</keyword>
<keyword evidence="9 12" id="KW-1133">Transmembrane helix</keyword>
<protein>
    <recommendedName>
        <fullName evidence="11">Serine protease</fullName>
        <ecNumber evidence="11">3.4.21.-</ecNumber>
    </recommendedName>
</protein>
<evidence type="ECO:0000256" key="4">
    <source>
        <dbReference type="ARBA" id="ARBA00022670"/>
    </source>
</evidence>
<dbReference type="GO" id="GO:0006508">
    <property type="term" value="P:proteolysis"/>
    <property type="evidence" value="ECO:0007669"/>
    <property type="project" value="UniProtKB-KW"/>
</dbReference>
<dbReference type="InterPro" id="IPR009003">
    <property type="entry name" value="Peptidase_S1_PA"/>
</dbReference>
<feature type="transmembrane region" description="Helical" evidence="12">
    <location>
        <begin position="6"/>
        <end position="23"/>
    </location>
</feature>
<dbReference type="Pfam" id="PF13365">
    <property type="entry name" value="Trypsin_2"/>
    <property type="match status" value="1"/>
</dbReference>
<evidence type="ECO:0000256" key="7">
    <source>
        <dbReference type="ARBA" id="ARBA00022801"/>
    </source>
</evidence>
<gene>
    <name evidence="13" type="ORF">IRY30_01220</name>
</gene>
<dbReference type="Gene3D" id="2.40.10.10">
    <property type="entry name" value="Trypsin-like serine proteases"/>
    <property type="match status" value="2"/>
</dbReference>
<keyword evidence="8 11" id="KW-0720">Serine protease</keyword>
<proteinExistence type="inferred from homology"/>
<comment type="subcellular location">
    <subcellularLocation>
        <location evidence="1">Membrane</location>
        <topology evidence="1">Multi-pass membrane protein</topology>
    </subcellularLocation>
    <subcellularLocation>
        <location evidence="2">Secreted</location>
    </subcellularLocation>
</comment>
<reference evidence="13 14" key="1">
    <citation type="submission" date="2020-10" db="EMBL/GenBank/DDBJ databases">
        <title>Novel species in genus Corynebacterium.</title>
        <authorList>
            <person name="Zhang G."/>
        </authorList>
    </citation>
    <scope>NUCLEOTIDE SEQUENCE [LARGE SCALE GENOMIC DNA]</scope>
    <source>
        <strain evidence="13 14">DSM 45110</strain>
    </source>
</reference>
<keyword evidence="6" id="KW-0732">Signal</keyword>
<evidence type="ECO:0000313" key="14">
    <source>
        <dbReference type="Proteomes" id="UP000635902"/>
    </source>
</evidence>
<evidence type="ECO:0000256" key="10">
    <source>
        <dbReference type="ARBA" id="ARBA00023136"/>
    </source>
</evidence>
<dbReference type="Proteomes" id="UP000635902">
    <property type="component" value="Unassembled WGS sequence"/>
</dbReference>
<keyword evidence="14" id="KW-1185">Reference proteome</keyword>
<dbReference type="InterPro" id="IPR008256">
    <property type="entry name" value="Peptidase_S1B"/>
</dbReference>
<evidence type="ECO:0000256" key="9">
    <source>
        <dbReference type="ARBA" id="ARBA00022989"/>
    </source>
</evidence>
<keyword evidence="5 12" id="KW-0812">Transmembrane</keyword>
<evidence type="ECO:0000256" key="1">
    <source>
        <dbReference type="ARBA" id="ARBA00004141"/>
    </source>
</evidence>
<evidence type="ECO:0000256" key="3">
    <source>
        <dbReference type="ARBA" id="ARBA00008764"/>
    </source>
</evidence>
<name>A0ABR9ZJ73_9CORY</name>
<comment type="caution">
    <text evidence="13">The sequence shown here is derived from an EMBL/GenBank/DDBJ whole genome shotgun (WGS) entry which is preliminary data.</text>
</comment>
<evidence type="ECO:0000256" key="5">
    <source>
        <dbReference type="ARBA" id="ARBA00022692"/>
    </source>
</evidence>
<feature type="transmembrane region" description="Helical" evidence="12">
    <location>
        <begin position="30"/>
        <end position="55"/>
    </location>
</feature>